<dbReference type="KEGG" id="clec:106671923"/>
<keyword evidence="3" id="KW-1185">Reference proteome</keyword>
<feature type="region of interest" description="Disordered" evidence="1">
    <location>
        <begin position="126"/>
        <end position="173"/>
    </location>
</feature>
<evidence type="ECO:0000313" key="2">
    <source>
        <dbReference type="EnsemblMetazoa" id="XP_014258391.1"/>
    </source>
</evidence>
<evidence type="ECO:0000256" key="1">
    <source>
        <dbReference type="SAM" id="MobiDB-lite"/>
    </source>
</evidence>
<reference evidence="2" key="1">
    <citation type="submission" date="2022-01" db="UniProtKB">
        <authorList>
            <consortium name="EnsemblMetazoa"/>
        </authorList>
    </citation>
    <scope>IDENTIFICATION</scope>
</reference>
<dbReference type="RefSeq" id="XP_014258391.1">
    <property type="nucleotide sequence ID" value="XM_014402905.1"/>
</dbReference>
<dbReference type="EnsemblMetazoa" id="XM_014402905.1">
    <property type="protein sequence ID" value="XP_014258391.1"/>
    <property type="gene ID" value="LOC106671923"/>
</dbReference>
<proteinExistence type="predicted"/>
<evidence type="ECO:0000313" key="3">
    <source>
        <dbReference type="Proteomes" id="UP000494040"/>
    </source>
</evidence>
<feature type="compositionally biased region" description="Acidic residues" evidence="1">
    <location>
        <begin position="127"/>
        <end position="145"/>
    </location>
</feature>
<dbReference type="Proteomes" id="UP000494040">
    <property type="component" value="Unassembled WGS sequence"/>
</dbReference>
<accession>A0A8I6TGZ1</accession>
<protein>
    <submittedName>
        <fullName evidence="2">Uncharacterized protein</fullName>
    </submittedName>
</protein>
<sequence>MRERIETGAFFEAAKALRPFCKDKKEDEKGPVFKYIDMIFVVVLEMVRQLAMKTKKLHRRLLTYNDGTLNVKTSDGREIPAIKYLEEQIQIENLKKDLDKAFTKLKMDVQSKLDEVDDCATYIEESVRDEDEDEEEDEEENEENVCSEFSENDTKSMASTSPGSFHVDQKKTFGRRKTRDIAVENMRLAERLAKMRGQSKPKPIFPRTVVASSAINRKKMQWEIERKNAILARRIADAKSCLTYKDS</sequence>
<organism evidence="2 3">
    <name type="scientific">Cimex lectularius</name>
    <name type="common">Bed bug</name>
    <name type="synonym">Acanthia lectularia</name>
    <dbReference type="NCBI Taxonomy" id="79782"/>
    <lineage>
        <taxon>Eukaryota</taxon>
        <taxon>Metazoa</taxon>
        <taxon>Ecdysozoa</taxon>
        <taxon>Arthropoda</taxon>
        <taxon>Hexapoda</taxon>
        <taxon>Insecta</taxon>
        <taxon>Pterygota</taxon>
        <taxon>Neoptera</taxon>
        <taxon>Paraneoptera</taxon>
        <taxon>Hemiptera</taxon>
        <taxon>Heteroptera</taxon>
        <taxon>Panheteroptera</taxon>
        <taxon>Cimicomorpha</taxon>
        <taxon>Cimicidae</taxon>
        <taxon>Cimex</taxon>
    </lineage>
</organism>
<dbReference type="AlphaFoldDB" id="A0A8I6TGZ1"/>
<dbReference type="OrthoDB" id="6625049at2759"/>
<name>A0A8I6TGZ1_CIMLE</name>
<dbReference type="GeneID" id="106671923"/>